<dbReference type="AlphaFoldDB" id="A0A0U1NZX4"/>
<keyword evidence="1" id="KW-0812">Transmembrane</keyword>
<dbReference type="STRING" id="1499688.BN000_03561"/>
<name>A0A0U1NZX4_9BACI</name>
<evidence type="ECO:0000313" key="2">
    <source>
        <dbReference type="EMBL" id="CRK83589.1"/>
    </source>
</evidence>
<keyword evidence="1" id="KW-1133">Transmembrane helix</keyword>
<accession>A0A0U1NZX4</accession>
<dbReference type="OrthoDB" id="2352834at2"/>
<evidence type="ECO:0000313" key="3">
    <source>
        <dbReference type="Proteomes" id="UP000199087"/>
    </source>
</evidence>
<dbReference type="RefSeq" id="WP_090636293.1">
    <property type="nucleotide sequence ID" value="NZ_CVRB01000003.1"/>
</dbReference>
<dbReference type="Pfam" id="PF13075">
    <property type="entry name" value="DUF3939"/>
    <property type="match status" value="1"/>
</dbReference>
<reference evidence="3" key="1">
    <citation type="submission" date="2015-05" db="EMBL/GenBank/DDBJ databases">
        <authorList>
            <person name="Urmite Genomes"/>
        </authorList>
    </citation>
    <scope>NUCLEOTIDE SEQUENCE [LARGE SCALE GENOMIC DNA]</scope>
    <source>
        <strain evidence="3">LF1</strain>
    </source>
</reference>
<dbReference type="InterPro" id="IPR025071">
    <property type="entry name" value="DUF3939"/>
</dbReference>
<gene>
    <name evidence="2" type="ORF">BN000_03561</name>
</gene>
<sequence>MKQTFIKYHGRVTENLELRIEDKWIYVHYTKGAIEKTACILINEEKSKQELLEGFFKENGVNEAIKKEVDKYLMKEQNTSNRNWIEFTNFLLRALSMHLVVGIAIALCVLAGYKIGTTLDVRYSFYPVFTLLGTFLGIGIGGLTGFTMIQKYVKSPEENKKEKEFPRHTSKNDQQEVKQHPVIDLTIDQVRKAIREFSDNLPKGVYRTILVQEDNSIDFKQLAHILKGVPSKKFYMSKETYDLFEENEKKIPVEMDMVQKAVDQYVKEHKEYPMLKFDPHQRVNYYQLIHSHYLSAHPEVQFYITDLDGLVTHIKPRKKLGNS</sequence>
<feature type="transmembrane region" description="Helical" evidence="1">
    <location>
        <begin position="125"/>
        <end position="146"/>
    </location>
</feature>
<dbReference type="EMBL" id="CVRB01000003">
    <property type="protein sequence ID" value="CRK83589.1"/>
    <property type="molecule type" value="Genomic_DNA"/>
</dbReference>
<protein>
    <recommendedName>
        <fullName evidence="4">DUF3939 domain-containing protein</fullName>
    </recommendedName>
</protein>
<evidence type="ECO:0000256" key="1">
    <source>
        <dbReference type="SAM" id="Phobius"/>
    </source>
</evidence>
<proteinExistence type="predicted"/>
<dbReference type="Pfam" id="PF09527">
    <property type="entry name" value="ATPase_gene1"/>
    <property type="match status" value="1"/>
</dbReference>
<organism evidence="2 3">
    <name type="scientific">Neobacillus massiliamazoniensis</name>
    <dbReference type="NCBI Taxonomy" id="1499688"/>
    <lineage>
        <taxon>Bacteria</taxon>
        <taxon>Bacillati</taxon>
        <taxon>Bacillota</taxon>
        <taxon>Bacilli</taxon>
        <taxon>Bacillales</taxon>
        <taxon>Bacillaceae</taxon>
        <taxon>Neobacillus</taxon>
    </lineage>
</organism>
<evidence type="ECO:0008006" key="4">
    <source>
        <dbReference type="Google" id="ProtNLM"/>
    </source>
</evidence>
<keyword evidence="1" id="KW-0472">Membrane</keyword>
<feature type="transmembrane region" description="Helical" evidence="1">
    <location>
        <begin position="90"/>
        <end position="113"/>
    </location>
</feature>
<keyword evidence="3" id="KW-1185">Reference proteome</keyword>
<dbReference type="InterPro" id="IPR032820">
    <property type="entry name" value="ATPase_put"/>
</dbReference>
<dbReference type="Proteomes" id="UP000199087">
    <property type="component" value="Unassembled WGS sequence"/>
</dbReference>